<dbReference type="Proteomes" id="UP000765509">
    <property type="component" value="Unassembled WGS sequence"/>
</dbReference>
<comment type="caution">
    <text evidence="5">The sequence shown here is derived from an EMBL/GenBank/DDBJ whole genome shotgun (WGS) entry which is preliminary data.</text>
</comment>
<keyword evidence="2" id="KW-0863">Zinc-finger</keyword>
<keyword evidence="2" id="KW-0862">Zinc</keyword>
<evidence type="ECO:0000256" key="2">
    <source>
        <dbReference type="PROSITE-ProRule" id="PRU00047"/>
    </source>
</evidence>
<dbReference type="InterPro" id="IPR036875">
    <property type="entry name" value="Znf_CCHC_sf"/>
</dbReference>
<evidence type="ECO:0000313" key="6">
    <source>
        <dbReference type="Proteomes" id="UP000765509"/>
    </source>
</evidence>
<dbReference type="GO" id="GO:0006397">
    <property type="term" value="P:mRNA processing"/>
    <property type="evidence" value="ECO:0007669"/>
    <property type="project" value="UniProtKB-KW"/>
</dbReference>
<sequence length="235" mass="27642">MYYSEKEALKQLSEASSWPNFPCTGEYDHMELIDHIDGLFIDVPSRPDYFITGRLNTEFKGNSSIWYTEMKEIHGRRNWPWWKSQIIQKYSNDEESQTPHTNARRTRACSKMQMVKFKDKPSKRVSEVTKKKNSCHNCGSKDHYSNNCTKAKKKVYAIEQVPKEESPTEDSEYESMGDAIREQSDEDQNLIEEFLLEYQKETPLEIQDIQLEEGMPQDTANKKTCLNTHKMHRHS</sequence>
<dbReference type="InterPro" id="IPR001878">
    <property type="entry name" value="Znf_CCHC"/>
</dbReference>
<dbReference type="EMBL" id="AVOT02000050">
    <property type="protein sequence ID" value="MBW0460719.1"/>
    <property type="molecule type" value="Genomic_DNA"/>
</dbReference>
<keyword evidence="6" id="KW-1185">Reference proteome</keyword>
<organism evidence="5 6">
    <name type="scientific">Austropuccinia psidii MF-1</name>
    <dbReference type="NCBI Taxonomy" id="1389203"/>
    <lineage>
        <taxon>Eukaryota</taxon>
        <taxon>Fungi</taxon>
        <taxon>Dikarya</taxon>
        <taxon>Basidiomycota</taxon>
        <taxon>Pucciniomycotina</taxon>
        <taxon>Pucciniomycetes</taxon>
        <taxon>Pucciniales</taxon>
        <taxon>Sphaerophragmiaceae</taxon>
        <taxon>Austropuccinia</taxon>
    </lineage>
</organism>
<gene>
    <name evidence="5" type="ORF">O181_000434</name>
</gene>
<reference evidence="5" key="1">
    <citation type="submission" date="2021-03" db="EMBL/GenBank/DDBJ databases">
        <title>Draft genome sequence of rust myrtle Austropuccinia psidii MF-1, a brazilian biotype.</title>
        <authorList>
            <person name="Quecine M.C."/>
            <person name="Pachon D.M.R."/>
            <person name="Bonatelli M.L."/>
            <person name="Correr F.H."/>
            <person name="Franceschini L.M."/>
            <person name="Leite T.F."/>
            <person name="Margarido G.R.A."/>
            <person name="Almeida C.A."/>
            <person name="Ferrarezi J.A."/>
            <person name="Labate C.A."/>
        </authorList>
    </citation>
    <scope>NUCLEOTIDE SEQUENCE</scope>
    <source>
        <strain evidence="5">MF-1</strain>
    </source>
</reference>
<dbReference type="GO" id="GO:0003676">
    <property type="term" value="F:nucleic acid binding"/>
    <property type="evidence" value="ECO:0007669"/>
    <property type="project" value="InterPro"/>
</dbReference>
<accession>A0A9Q3GAX5</accession>
<name>A0A9Q3GAX5_9BASI</name>
<feature type="compositionally biased region" description="Polar residues" evidence="3">
    <location>
        <begin position="218"/>
        <end position="227"/>
    </location>
</feature>
<feature type="domain" description="CCHC-type" evidence="4">
    <location>
        <begin position="135"/>
        <end position="150"/>
    </location>
</feature>
<feature type="region of interest" description="Disordered" evidence="3">
    <location>
        <begin position="211"/>
        <end position="235"/>
    </location>
</feature>
<evidence type="ECO:0000256" key="1">
    <source>
        <dbReference type="ARBA" id="ARBA00022664"/>
    </source>
</evidence>
<dbReference type="GO" id="GO:0008270">
    <property type="term" value="F:zinc ion binding"/>
    <property type="evidence" value="ECO:0007669"/>
    <property type="project" value="UniProtKB-KW"/>
</dbReference>
<protein>
    <recommendedName>
        <fullName evidence="4">CCHC-type domain-containing protein</fullName>
    </recommendedName>
</protein>
<keyword evidence="1" id="KW-0507">mRNA processing</keyword>
<dbReference type="SUPFAM" id="SSF57756">
    <property type="entry name" value="Retrovirus zinc finger-like domains"/>
    <property type="match status" value="1"/>
</dbReference>
<dbReference type="PROSITE" id="PS50158">
    <property type="entry name" value="ZF_CCHC"/>
    <property type="match status" value="1"/>
</dbReference>
<keyword evidence="2" id="KW-0479">Metal-binding</keyword>
<evidence type="ECO:0000256" key="3">
    <source>
        <dbReference type="SAM" id="MobiDB-lite"/>
    </source>
</evidence>
<feature type="region of interest" description="Disordered" evidence="3">
    <location>
        <begin position="162"/>
        <end position="188"/>
    </location>
</feature>
<evidence type="ECO:0000313" key="5">
    <source>
        <dbReference type="EMBL" id="MBW0460719.1"/>
    </source>
</evidence>
<dbReference type="AlphaFoldDB" id="A0A9Q3GAX5"/>
<evidence type="ECO:0000259" key="4">
    <source>
        <dbReference type="PROSITE" id="PS50158"/>
    </source>
</evidence>
<proteinExistence type="predicted"/>